<dbReference type="InterPro" id="IPR051533">
    <property type="entry name" value="WaaL-like"/>
</dbReference>
<dbReference type="Pfam" id="PF04932">
    <property type="entry name" value="Wzy_C"/>
    <property type="match status" value="1"/>
</dbReference>
<keyword evidence="4 5" id="KW-0472">Membrane</keyword>
<keyword evidence="3 5" id="KW-1133">Transmembrane helix</keyword>
<organism evidence="7 8">
    <name type="scientific">Thalassobaculum litoreum DSM 18839</name>
    <dbReference type="NCBI Taxonomy" id="1123362"/>
    <lineage>
        <taxon>Bacteria</taxon>
        <taxon>Pseudomonadati</taxon>
        <taxon>Pseudomonadota</taxon>
        <taxon>Alphaproteobacteria</taxon>
        <taxon>Rhodospirillales</taxon>
        <taxon>Thalassobaculaceae</taxon>
        <taxon>Thalassobaculum</taxon>
    </lineage>
</organism>
<proteinExistence type="predicted"/>
<name>A0A8G2BHL5_9PROT</name>
<evidence type="ECO:0000259" key="6">
    <source>
        <dbReference type="Pfam" id="PF04932"/>
    </source>
</evidence>
<feature type="transmembrane region" description="Helical" evidence="5">
    <location>
        <begin position="96"/>
        <end position="115"/>
    </location>
</feature>
<dbReference type="RefSeq" id="WP_093149172.1">
    <property type="nucleotide sequence ID" value="NZ_FNBW01000003.1"/>
</dbReference>
<accession>A0A8G2BHL5</accession>
<feature type="transmembrane region" description="Helical" evidence="5">
    <location>
        <begin position="190"/>
        <end position="219"/>
    </location>
</feature>
<evidence type="ECO:0000313" key="8">
    <source>
        <dbReference type="Proteomes" id="UP000198615"/>
    </source>
</evidence>
<keyword evidence="2 5" id="KW-0812">Transmembrane</keyword>
<sequence length="405" mass="42526">MRGPLPAAVTDGRAASWIAAVILLAFPTVGMLAKHGMSTLGITLAVLLGALLLLDRRLPWPGWALVAPVAALLAVQALDLLVAPSCPPCADRWPQAAGAAVLLLPLAAGGTVAAARLDRALVRRALVAGVLIGALVALVELGLDAPIYRLLNGRDPGEAVSLSRYNRGIVALVLLALVAGGVLWGEGRRVWAVALLAAVGAVSMLGISLIAHLCLLLGLVTLVAGAVAERLVRVAMVVVVAVQMLSAPWAANAVYDWVITDNVAISDLAIRHRLELWDHGGALARERPWTGWGLDAFDHRPIDPERLAKAQRMTKPEPHPHNAGLQLWVETGVVGVLLGIAFLAAVAWQIGRLPRALRPWATALLAVGLLPGLVSFGLWQTTYLAMAAVAAFAVGLLRDKDVRAE</sequence>
<keyword evidence="8" id="KW-1185">Reference proteome</keyword>
<feature type="transmembrane region" description="Helical" evidence="5">
    <location>
        <begin position="14"/>
        <end position="32"/>
    </location>
</feature>
<dbReference type="Proteomes" id="UP000198615">
    <property type="component" value="Unassembled WGS sequence"/>
</dbReference>
<evidence type="ECO:0000256" key="4">
    <source>
        <dbReference type="ARBA" id="ARBA00023136"/>
    </source>
</evidence>
<evidence type="ECO:0000256" key="2">
    <source>
        <dbReference type="ARBA" id="ARBA00022692"/>
    </source>
</evidence>
<evidence type="ECO:0000313" key="7">
    <source>
        <dbReference type="EMBL" id="SDF45470.1"/>
    </source>
</evidence>
<dbReference type="OrthoDB" id="8050531at2"/>
<feature type="transmembrane region" description="Helical" evidence="5">
    <location>
        <begin position="327"/>
        <end position="348"/>
    </location>
</feature>
<dbReference type="PANTHER" id="PTHR37422">
    <property type="entry name" value="TEICHURONIC ACID BIOSYNTHESIS PROTEIN TUAE"/>
    <property type="match status" value="1"/>
</dbReference>
<protein>
    <submittedName>
        <fullName evidence="7">O-antigen ligase</fullName>
    </submittedName>
</protein>
<feature type="transmembrane region" description="Helical" evidence="5">
    <location>
        <begin position="60"/>
        <end position="84"/>
    </location>
</feature>
<feature type="transmembrane region" description="Helical" evidence="5">
    <location>
        <begin position="37"/>
        <end position="54"/>
    </location>
</feature>
<evidence type="ECO:0000256" key="5">
    <source>
        <dbReference type="SAM" id="Phobius"/>
    </source>
</evidence>
<reference evidence="7 8" key="1">
    <citation type="submission" date="2016-10" db="EMBL/GenBank/DDBJ databases">
        <authorList>
            <person name="Varghese N."/>
            <person name="Submissions S."/>
        </authorList>
    </citation>
    <scope>NUCLEOTIDE SEQUENCE [LARGE SCALE GENOMIC DNA]</scope>
    <source>
        <strain evidence="7 8">DSM 18839</strain>
    </source>
</reference>
<feature type="domain" description="O-antigen ligase-related" evidence="6">
    <location>
        <begin position="208"/>
        <end position="338"/>
    </location>
</feature>
<dbReference type="EMBL" id="FNBW01000003">
    <property type="protein sequence ID" value="SDF45470.1"/>
    <property type="molecule type" value="Genomic_DNA"/>
</dbReference>
<feature type="transmembrane region" description="Helical" evidence="5">
    <location>
        <begin position="231"/>
        <end position="251"/>
    </location>
</feature>
<feature type="transmembrane region" description="Helical" evidence="5">
    <location>
        <begin position="164"/>
        <end position="184"/>
    </location>
</feature>
<dbReference type="AlphaFoldDB" id="A0A8G2BHL5"/>
<keyword evidence="7" id="KW-0436">Ligase</keyword>
<comment type="caution">
    <text evidence="7">The sequence shown here is derived from an EMBL/GenBank/DDBJ whole genome shotgun (WGS) entry which is preliminary data.</text>
</comment>
<evidence type="ECO:0000256" key="1">
    <source>
        <dbReference type="ARBA" id="ARBA00004141"/>
    </source>
</evidence>
<feature type="transmembrane region" description="Helical" evidence="5">
    <location>
        <begin position="360"/>
        <end position="377"/>
    </location>
</feature>
<evidence type="ECO:0000256" key="3">
    <source>
        <dbReference type="ARBA" id="ARBA00022989"/>
    </source>
</evidence>
<feature type="transmembrane region" description="Helical" evidence="5">
    <location>
        <begin position="121"/>
        <end position="143"/>
    </location>
</feature>
<comment type="subcellular location">
    <subcellularLocation>
        <location evidence="1">Membrane</location>
        <topology evidence="1">Multi-pass membrane protein</topology>
    </subcellularLocation>
</comment>
<dbReference type="GO" id="GO:0016874">
    <property type="term" value="F:ligase activity"/>
    <property type="evidence" value="ECO:0007669"/>
    <property type="project" value="UniProtKB-KW"/>
</dbReference>
<dbReference type="PANTHER" id="PTHR37422:SF13">
    <property type="entry name" value="LIPOPOLYSACCHARIDE BIOSYNTHESIS PROTEIN PA4999-RELATED"/>
    <property type="match status" value="1"/>
</dbReference>
<dbReference type="GO" id="GO:0016020">
    <property type="term" value="C:membrane"/>
    <property type="evidence" value="ECO:0007669"/>
    <property type="project" value="UniProtKB-SubCell"/>
</dbReference>
<dbReference type="InterPro" id="IPR007016">
    <property type="entry name" value="O-antigen_ligase-rel_domated"/>
</dbReference>
<gene>
    <name evidence="7" type="ORF">SAMN05660686_01422</name>
</gene>